<sequence length="62" mass="6956">MTEPLDPHISPAGETQPPTIVCSLASATPEPEILQQLDNLIYTLWYRYEASRSNIPQARTDD</sequence>
<accession>A0A2S6A286</accession>
<name>A0A2S6A286_9NOCA</name>
<reference evidence="1 2" key="1">
    <citation type="submission" date="2018-02" db="EMBL/GenBank/DDBJ databases">
        <title>8 Nocardia nova and 1 Nocardia cyriacigeorgica strain used for evolution to TMP-SMX.</title>
        <authorList>
            <person name="Mehta H."/>
            <person name="Weng J."/>
            <person name="Shamoo Y."/>
        </authorList>
    </citation>
    <scope>NUCLEOTIDE SEQUENCE [LARGE SCALE GENOMIC DNA]</scope>
    <source>
        <strain evidence="1 2">BAA2227</strain>
    </source>
</reference>
<evidence type="ECO:0000313" key="2">
    <source>
        <dbReference type="Proteomes" id="UP000238356"/>
    </source>
</evidence>
<protein>
    <submittedName>
        <fullName evidence="1">Uncharacterized protein</fullName>
    </submittedName>
</protein>
<dbReference type="RefSeq" id="WP_063002574.1">
    <property type="nucleotide sequence ID" value="NZ_PSZD01000015.1"/>
</dbReference>
<dbReference type="EMBL" id="PSZD01000015">
    <property type="protein sequence ID" value="PPJ25653.1"/>
    <property type="molecule type" value="Genomic_DNA"/>
</dbReference>
<proteinExistence type="predicted"/>
<keyword evidence="2" id="KW-1185">Reference proteome</keyword>
<comment type="caution">
    <text evidence="1">The sequence shown here is derived from an EMBL/GenBank/DDBJ whole genome shotgun (WGS) entry which is preliminary data.</text>
</comment>
<evidence type="ECO:0000313" key="1">
    <source>
        <dbReference type="EMBL" id="PPJ25653.1"/>
    </source>
</evidence>
<dbReference type="Proteomes" id="UP000238356">
    <property type="component" value="Unassembled WGS sequence"/>
</dbReference>
<organism evidence="1 2">
    <name type="scientific">Nocardia nova</name>
    <dbReference type="NCBI Taxonomy" id="37330"/>
    <lineage>
        <taxon>Bacteria</taxon>
        <taxon>Bacillati</taxon>
        <taxon>Actinomycetota</taxon>
        <taxon>Actinomycetes</taxon>
        <taxon>Mycobacteriales</taxon>
        <taxon>Nocardiaceae</taxon>
        <taxon>Nocardia</taxon>
    </lineage>
</organism>
<dbReference type="AlphaFoldDB" id="A0A2S6A286"/>
<gene>
    <name evidence="1" type="ORF">C5F51_22785</name>
</gene>